<dbReference type="InParanoid" id="A0A3N1G8G4"/>
<keyword evidence="3" id="KW-0560">Oxidoreductase</keyword>
<comment type="caution">
    <text evidence="5">The sequence shown here is derived from an EMBL/GenBank/DDBJ whole genome shotgun (WGS) entry which is preliminary data.</text>
</comment>
<dbReference type="AlphaFoldDB" id="A0A3N1G8G4"/>
<evidence type="ECO:0000256" key="2">
    <source>
        <dbReference type="ARBA" id="ARBA00022857"/>
    </source>
</evidence>
<dbReference type="Proteomes" id="UP000276232">
    <property type="component" value="Unassembled WGS sequence"/>
</dbReference>
<dbReference type="OrthoDB" id="5243299at2"/>
<evidence type="ECO:0000313" key="6">
    <source>
        <dbReference type="Proteomes" id="UP000276232"/>
    </source>
</evidence>
<keyword evidence="2" id="KW-0521">NADP</keyword>
<evidence type="ECO:0000256" key="3">
    <source>
        <dbReference type="ARBA" id="ARBA00023002"/>
    </source>
</evidence>
<accession>A0A3N1G8G4</accession>
<dbReference type="Gene3D" id="3.40.430.10">
    <property type="entry name" value="Dihydrofolate Reductase, subunit A"/>
    <property type="match status" value="1"/>
</dbReference>
<sequence length="279" mass="28099">MSDDAPVDGVVHLVHPPAAGASRVVTTSADAGDPQDDLARLYAHAAPSGAALVRGNLVTTVDGAVAGPDGSSRSISTPLDQRVLVLLRSLADVVLIGAGTARVEGYGRLRVRPALRTRRRELGQAPAPTLALVTRSGRLPDAVGSPAAEDADGRGGVVAVTCAAVGPDALGSLRRRLGADAVVVAGDDEVDLPAAVAALADRGLPRVLCEGGPALLGDVARAGLLDELCLTTSPALVAGDAPRALGGPALDGRLRLAHLLLATGGEDDGTVLARWVVRR</sequence>
<dbReference type="Pfam" id="PF01872">
    <property type="entry name" value="RibD_C"/>
    <property type="match status" value="1"/>
</dbReference>
<dbReference type="EMBL" id="RJKN01000017">
    <property type="protein sequence ID" value="ROP26497.1"/>
    <property type="molecule type" value="Genomic_DNA"/>
</dbReference>
<dbReference type="RefSeq" id="WP_148058141.1">
    <property type="nucleotide sequence ID" value="NZ_RJKN01000017.1"/>
</dbReference>
<gene>
    <name evidence="5" type="ORF">EDC03_3470</name>
</gene>
<feature type="domain" description="Bacterial bifunctional deaminase-reductase C-terminal" evidence="4">
    <location>
        <begin position="54"/>
        <end position="259"/>
    </location>
</feature>
<comment type="pathway">
    <text evidence="1">Cofactor biosynthesis; riboflavin biosynthesis.</text>
</comment>
<evidence type="ECO:0000259" key="4">
    <source>
        <dbReference type="Pfam" id="PF01872"/>
    </source>
</evidence>
<dbReference type="GO" id="GO:0008703">
    <property type="term" value="F:5-amino-6-(5-phosphoribosylamino)uracil reductase activity"/>
    <property type="evidence" value="ECO:0007669"/>
    <property type="project" value="InterPro"/>
</dbReference>
<reference evidence="5 6" key="1">
    <citation type="journal article" date="2015" name="Stand. Genomic Sci.">
        <title>Genomic Encyclopedia of Bacterial and Archaeal Type Strains, Phase III: the genomes of soil and plant-associated and newly described type strains.</title>
        <authorList>
            <person name="Whitman W.B."/>
            <person name="Woyke T."/>
            <person name="Klenk H.P."/>
            <person name="Zhou Y."/>
            <person name="Lilburn T.G."/>
            <person name="Beck B.J."/>
            <person name="De Vos P."/>
            <person name="Vandamme P."/>
            <person name="Eisen J.A."/>
            <person name="Garrity G."/>
            <person name="Hugenholtz P."/>
            <person name="Kyrpides N.C."/>
        </authorList>
    </citation>
    <scope>NUCLEOTIDE SEQUENCE [LARGE SCALE GENOMIC DNA]</scope>
    <source>
        <strain evidence="5 6">CECT 7306</strain>
    </source>
</reference>
<organism evidence="5 6">
    <name type="scientific">Pseudokineococcus lusitanus</name>
    <dbReference type="NCBI Taxonomy" id="763993"/>
    <lineage>
        <taxon>Bacteria</taxon>
        <taxon>Bacillati</taxon>
        <taxon>Actinomycetota</taxon>
        <taxon>Actinomycetes</taxon>
        <taxon>Kineosporiales</taxon>
        <taxon>Kineosporiaceae</taxon>
        <taxon>Pseudokineococcus</taxon>
    </lineage>
</organism>
<dbReference type="InterPro" id="IPR002734">
    <property type="entry name" value="RibDG_C"/>
</dbReference>
<keyword evidence="6" id="KW-1185">Reference proteome</keyword>
<dbReference type="GO" id="GO:0009231">
    <property type="term" value="P:riboflavin biosynthetic process"/>
    <property type="evidence" value="ECO:0007669"/>
    <property type="project" value="InterPro"/>
</dbReference>
<dbReference type="PANTHER" id="PTHR38011">
    <property type="entry name" value="DIHYDROFOLATE REDUCTASE FAMILY PROTEIN (AFU_ORTHOLOGUE AFUA_8G06820)"/>
    <property type="match status" value="1"/>
</dbReference>
<evidence type="ECO:0000313" key="5">
    <source>
        <dbReference type="EMBL" id="ROP26497.1"/>
    </source>
</evidence>
<proteinExistence type="predicted"/>
<protein>
    <submittedName>
        <fullName evidence="5">5-amino-6-(5-phosphoribosylamino)uracil reductase</fullName>
    </submittedName>
</protein>
<dbReference type="InterPro" id="IPR024072">
    <property type="entry name" value="DHFR-like_dom_sf"/>
</dbReference>
<dbReference type="SUPFAM" id="SSF53597">
    <property type="entry name" value="Dihydrofolate reductase-like"/>
    <property type="match status" value="1"/>
</dbReference>
<dbReference type="PANTHER" id="PTHR38011:SF7">
    <property type="entry name" value="2,5-DIAMINO-6-RIBOSYLAMINO-4(3H)-PYRIMIDINONE 5'-PHOSPHATE REDUCTASE"/>
    <property type="match status" value="1"/>
</dbReference>
<name>A0A3N1G8G4_9ACTN</name>
<dbReference type="InterPro" id="IPR050765">
    <property type="entry name" value="Riboflavin_Biosynth_HTPR"/>
</dbReference>
<evidence type="ECO:0000256" key="1">
    <source>
        <dbReference type="ARBA" id="ARBA00005104"/>
    </source>
</evidence>